<dbReference type="InterPro" id="IPR001841">
    <property type="entry name" value="Znf_RING"/>
</dbReference>
<dbReference type="EMBL" id="MU251565">
    <property type="protein sequence ID" value="KAG9232113.1"/>
    <property type="molecule type" value="Genomic_DNA"/>
</dbReference>
<dbReference type="InterPro" id="IPR006575">
    <property type="entry name" value="RWD_dom"/>
</dbReference>
<evidence type="ECO:0000256" key="10">
    <source>
        <dbReference type="ARBA" id="ARBA00044508"/>
    </source>
</evidence>
<dbReference type="InterPro" id="IPR054694">
    <property type="entry name" value="Parkin-like_IBR"/>
</dbReference>
<dbReference type="InterPro" id="IPR047548">
    <property type="entry name" value="Rcat_RBR_RNF14"/>
</dbReference>
<dbReference type="GO" id="GO:0008270">
    <property type="term" value="F:zinc ion binding"/>
    <property type="evidence" value="ECO:0007669"/>
    <property type="project" value="UniProtKB-KW"/>
</dbReference>
<gene>
    <name evidence="16" type="ORF">BJ875DRAFT_536163</name>
</gene>
<dbReference type="PROSITE" id="PS50089">
    <property type="entry name" value="ZF_RING_2"/>
    <property type="match status" value="1"/>
</dbReference>
<evidence type="ECO:0000259" key="15">
    <source>
        <dbReference type="PROSITE" id="PS51873"/>
    </source>
</evidence>
<evidence type="ECO:0000259" key="14">
    <source>
        <dbReference type="PROSITE" id="PS50908"/>
    </source>
</evidence>
<keyword evidence="5" id="KW-0479">Metal-binding</keyword>
<dbReference type="SUPFAM" id="SSF54495">
    <property type="entry name" value="UBC-like"/>
    <property type="match status" value="1"/>
</dbReference>
<dbReference type="Gene3D" id="3.10.110.10">
    <property type="entry name" value="Ubiquitin Conjugating Enzyme"/>
    <property type="match status" value="1"/>
</dbReference>
<dbReference type="SMART" id="SM00647">
    <property type="entry name" value="IBR"/>
    <property type="match status" value="2"/>
</dbReference>
<dbReference type="Gene3D" id="1.20.120.1750">
    <property type="match status" value="1"/>
</dbReference>
<dbReference type="SMART" id="SM00591">
    <property type="entry name" value="RWD"/>
    <property type="match status" value="1"/>
</dbReference>
<dbReference type="AlphaFoldDB" id="A0A9P7YFN3"/>
<dbReference type="Gene3D" id="3.30.40.10">
    <property type="entry name" value="Zinc/RING finger domain, C3HC4 (zinc finger)"/>
    <property type="match status" value="1"/>
</dbReference>
<keyword evidence="8" id="KW-0833">Ubl conjugation pathway</keyword>
<dbReference type="Pfam" id="PF01485">
    <property type="entry name" value="IBR"/>
    <property type="match status" value="1"/>
</dbReference>
<dbReference type="GO" id="GO:0016567">
    <property type="term" value="P:protein ubiquitination"/>
    <property type="evidence" value="ECO:0007669"/>
    <property type="project" value="InterPro"/>
</dbReference>
<dbReference type="PROSITE" id="PS50908">
    <property type="entry name" value="RWD"/>
    <property type="match status" value="1"/>
</dbReference>
<dbReference type="EC" id="2.3.2.31" evidence="3"/>
<dbReference type="InterPro" id="IPR013083">
    <property type="entry name" value="Znf_RING/FYVE/PHD"/>
</dbReference>
<evidence type="ECO:0000256" key="7">
    <source>
        <dbReference type="ARBA" id="ARBA00022771"/>
    </source>
</evidence>
<proteinExistence type="inferred from homology"/>
<feature type="compositionally biased region" description="Pro residues" evidence="12">
    <location>
        <begin position="532"/>
        <end position="543"/>
    </location>
</feature>
<name>A0A9P7YFN3_9HELO</name>
<dbReference type="CDD" id="cd23134">
    <property type="entry name" value="RING-HC_ITT1-like"/>
    <property type="match status" value="1"/>
</dbReference>
<dbReference type="InterPro" id="IPR002867">
    <property type="entry name" value="IBR_dom"/>
</dbReference>
<feature type="region of interest" description="Disordered" evidence="12">
    <location>
        <begin position="615"/>
        <end position="636"/>
    </location>
</feature>
<evidence type="ECO:0000256" key="9">
    <source>
        <dbReference type="ARBA" id="ARBA00022833"/>
    </source>
</evidence>
<dbReference type="InterPro" id="IPR044066">
    <property type="entry name" value="TRIAD_supradom"/>
</dbReference>
<evidence type="ECO:0000259" key="13">
    <source>
        <dbReference type="PROSITE" id="PS50089"/>
    </source>
</evidence>
<dbReference type="Pfam" id="PF00097">
    <property type="entry name" value="zf-C3HC4"/>
    <property type="match status" value="1"/>
</dbReference>
<feature type="region of interest" description="Disordered" evidence="12">
    <location>
        <begin position="312"/>
        <end position="340"/>
    </location>
</feature>
<protein>
    <recommendedName>
        <fullName evidence="3">RBR-type E3 ubiquitin transferase</fullName>
        <ecNumber evidence="3">2.3.2.31</ecNumber>
    </recommendedName>
</protein>
<feature type="compositionally biased region" description="Low complexity" evidence="12">
    <location>
        <begin position="554"/>
        <end position="571"/>
    </location>
</feature>
<dbReference type="Pfam" id="PF22605">
    <property type="entry name" value="IBR_2"/>
    <property type="match status" value="1"/>
</dbReference>
<keyword evidence="9" id="KW-0862">Zinc</keyword>
<comment type="caution">
    <text evidence="16">The sequence shown here is derived from an EMBL/GenBank/DDBJ whole genome shotgun (WGS) entry which is preliminary data.</text>
</comment>
<comment type="similarity">
    <text evidence="10">Belongs to the RBR family. RNF14 subfamily.</text>
</comment>
<dbReference type="PROSITE" id="PS00518">
    <property type="entry name" value="ZF_RING_1"/>
    <property type="match status" value="1"/>
</dbReference>
<dbReference type="InterPro" id="IPR017907">
    <property type="entry name" value="Znf_RING_CS"/>
</dbReference>
<dbReference type="GO" id="GO:0061630">
    <property type="term" value="F:ubiquitin protein ligase activity"/>
    <property type="evidence" value="ECO:0007669"/>
    <property type="project" value="UniProtKB-EC"/>
</dbReference>
<comment type="catalytic activity">
    <reaction evidence="1">
        <text>[E2 ubiquitin-conjugating enzyme]-S-ubiquitinyl-L-cysteine + [acceptor protein]-L-lysine = [E2 ubiquitin-conjugating enzyme]-L-cysteine + [acceptor protein]-N(6)-ubiquitinyl-L-lysine.</text>
        <dbReference type="EC" id="2.3.2.31"/>
    </reaction>
</comment>
<organism evidence="16 17">
    <name type="scientific">Amylocarpus encephaloides</name>
    <dbReference type="NCBI Taxonomy" id="45428"/>
    <lineage>
        <taxon>Eukaryota</taxon>
        <taxon>Fungi</taxon>
        <taxon>Dikarya</taxon>
        <taxon>Ascomycota</taxon>
        <taxon>Pezizomycotina</taxon>
        <taxon>Leotiomycetes</taxon>
        <taxon>Helotiales</taxon>
        <taxon>Helotiales incertae sedis</taxon>
        <taxon>Amylocarpus</taxon>
    </lineage>
</organism>
<dbReference type="CDD" id="cd23820">
    <property type="entry name" value="RWD_RNF14"/>
    <property type="match status" value="1"/>
</dbReference>
<evidence type="ECO:0000313" key="17">
    <source>
        <dbReference type="Proteomes" id="UP000824998"/>
    </source>
</evidence>
<evidence type="ECO:0000256" key="3">
    <source>
        <dbReference type="ARBA" id="ARBA00012251"/>
    </source>
</evidence>
<comment type="pathway">
    <text evidence="2">Protein modification; protein ubiquitination.</text>
</comment>
<feature type="domain" description="RWD" evidence="14">
    <location>
        <begin position="7"/>
        <end position="154"/>
    </location>
</feature>
<dbReference type="InterPro" id="IPR031127">
    <property type="entry name" value="E3_UB_ligase_RBR"/>
</dbReference>
<dbReference type="PROSITE" id="PS51873">
    <property type="entry name" value="TRIAD"/>
    <property type="match status" value="1"/>
</dbReference>
<dbReference type="Pfam" id="PF05773">
    <property type="entry name" value="RWD"/>
    <property type="match status" value="1"/>
</dbReference>
<feature type="domain" description="RING-type" evidence="15">
    <location>
        <begin position="189"/>
        <end position="455"/>
    </location>
</feature>
<evidence type="ECO:0000256" key="1">
    <source>
        <dbReference type="ARBA" id="ARBA00001798"/>
    </source>
</evidence>
<evidence type="ECO:0000256" key="8">
    <source>
        <dbReference type="ARBA" id="ARBA00022786"/>
    </source>
</evidence>
<dbReference type="PANTHER" id="PTHR11685">
    <property type="entry name" value="RBR FAMILY RING FINGER AND IBR DOMAIN-CONTAINING"/>
    <property type="match status" value="1"/>
</dbReference>
<evidence type="ECO:0000256" key="6">
    <source>
        <dbReference type="ARBA" id="ARBA00022737"/>
    </source>
</evidence>
<feature type="domain" description="RING-type" evidence="13">
    <location>
        <begin position="193"/>
        <end position="238"/>
    </location>
</feature>
<dbReference type="OrthoDB" id="1431934at2759"/>
<feature type="region of interest" description="Disordered" evidence="12">
    <location>
        <begin position="530"/>
        <end position="601"/>
    </location>
</feature>
<evidence type="ECO:0000256" key="2">
    <source>
        <dbReference type="ARBA" id="ARBA00004906"/>
    </source>
</evidence>
<evidence type="ECO:0000256" key="12">
    <source>
        <dbReference type="SAM" id="MobiDB-lite"/>
    </source>
</evidence>
<keyword evidence="17" id="KW-1185">Reference proteome</keyword>
<sequence>MDDERATELECLTAIFPEIVLDSRDSFCASIELQVHPTRPVKVVFPAATDGILPTPPRSNTSGDIEANPTNAPNLIVESHDLSYLPSLHLQITLPEGYPEEKPPKFELSTMPSWLSRKHLDELQANGENMWEEAGRSVVAYGYIDFLQQAAENAFGFAEEGKILEIPQDYKISLLDLDIRATYTAFSKETFDCGICLDPKKGLVCHRMIDCGHVFCIECLRDYYNNTIKEGDLSFVRCLAPDCSKKRAEAQVNLSRKRKVKTQISPSELLQIPLEKDVVARYVKLKHQALLASDKNTIYCPRQWCQGAARSKKHPKPVGFEVGDSDEEEESDHGGEPTKKVKAKVGSDLLAVCEDCSFAFCGRCYQGWHGEFTMCIPREASGELTEEDKASLEYLKLHTTPCPTCAAPAQKTHGCNHMICFTCNSHFCYLCSAWLSPSNPYQHYNTENTACYMRLWELEGGDGNDVGQGYAGGRQMANPEDVVPVELVQDVPEIEAPVVVQEEPVAEVAVDPVPQAPLQREGPLVIRINHFPPQPLQAPPILDPPRGGRRNRRPGQQQRQPQPQPQNFRGGPQAGRRLPRIRAPRNNPVPEPHPLGQEAAQQAWVQMFVRMAMNDEEDQLDSDDEADGGLWEIPVR</sequence>
<reference evidence="16" key="1">
    <citation type="journal article" date="2021" name="IMA Fungus">
        <title>Genomic characterization of three marine fungi, including Emericellopsis atlantica sp. nov. with signatures of a generalist lifestyle and marine biomass degradation.</title>
        <authorList>
            <person name="Hagestad O.C."/>
            <person name="Hou L."/>
            <person name="Andersen J.H."/>
            <person name="Hansen E.H."/>
            <person name="Altermark B."/>
            <person name="Li C."/>
            <person name="Kuhnert E."/>
            <person name="Cox R.J."/>
            <person name="Crous P.W."/>
            <person name="Spatafora J.W."/>
            <person name="Lail K."/>
            <person name="Amirebrahimi M."/>
            <person name="Lipzen A."/>
            <person name="Pangilinan J."/>
            <person name="Andreopoulos W."/>
            <person name="Hayes R.D."/>
            <person name="Ng V."/>
            <person name="Grigoriev I.V."/>
            <person name="Jackson S.A."/>
            <person name="Sutton T.D.S."/>
            <person name="Dobson A.D.W."/>
            <person name="Rama T."/>
        </authorList>
    </citation>
    <scope>NUCLEOTIDE SEQUENCE</scope>
    <source>
        <strain evidence="16">TRa018bII</strain>
    </source>
</reference>
<dbReference type="InterPro" id="IPR016135">
    <property type="entry name" value="UBQ-conjugating_enzyme/RWD"/>
</dbReference>
<dbReference type="InterPro" id="IPR018957">
    <property type="entry name" value="Znf_C3HC4_RING-type"/>
</dbReference>
<keyword evidence="6" id="KW-0677">Repeat</keyword>
<accession>A0A9P7YFN3</accession>
<evidence type="ECO:0000256" key="4">
    <source>
        <dbReference type="ARBA" id="ARBA00022679"/>
    </source>
</evidence>
<dbReference type="Proteomes" id="UP000824998">
    <property type="component" value="Unassembled WGS sequence"/>
</dbReference>
<keyword evidence="4" id="KW-0808">Transferase</keyword>
<dbReference type="SUPFAM" id="SSF57850">
    <property type="entry name" value="RING/U-box"/>
    <property type="match status" value="2"/>
</dbReference>
<evidence type="ECO:0000256" key="5">
    <source>
        <dbReference type="ARBA" id="ARBA00022723"/>
    </source>
</evidence>
<feature type="compositionally biased region" description="Acidic residues" evidence="12">
    <location>
        <begin position="615"/>
        <end position="627"/>
    </location>
</feature>
<evidence type="ECO:0000256" key="11">
    <source>
        <dbReference type="PROSITE-ProRule" id="PRU00175"/>
    </source>
</evidence>
<evidence type="ECO:0000313" key="16">
    <source>
        <dbReference type="EMBL" id="KAG9232113.1"/>
    </source>
</evidence>
<keyword evidence="7 11" id="KW-0863">Zinc-finger</keyword>
<dbReference type="FunFam" id="3.30.40.10:FF:000416">
    <property type="entry name" value="RBR-type E3 ubiquitin transferase"/>
    <property type="match status" value="1"/>
</dbReference>
<dbReference type="CDD" id="cd20354">
    <property type="entry name" value="Rcat_RBR_RNF14"/>
    <property type="match status" value="1"/>
</dbReference>